<evidence type="ECO:0000313" key="2">
    <source>
        <dbReference type="Proteomes" id="UP000467236"/>
    </source>
</evidence>
<evidence type="ECO:0000313" key="1">
    <source>
        <dbReference type="EMBL" id="BBX75039.1"/>
    </source>
</evidence>
<organism evidence="1 2">
    <name type="scientific">Mycobacterium shinjukuense</name>
    <dbReference type="NCBI Taxonomy" id="398694"/>
    <lineage>
        <taxon>Bacteria</taxon>
        <taxon>Bacillati</taxon>
        <taxon>Actinomycetota</taxon>
        <taxon>Actinomycetes</taxon>
        <taxon>Mycobacteriales</taxon>
        <taxon>Mycobacteriaceae</taxon>
        <taxon>Mycobacterium</taxon>
    </lineage>
</organism>
<name>A0A7I7MV13_9MYCO</name>
<keyword evidence="2" id="KW-1185">Reference proteome</keyword>
<accession>A0A7I7MV13</accession>
<dbReference type="RefSeq" id="WP_083046694.1">
    <property type="nucleotide sequence ID" value="NZ_AP022575.1"/>
</dbReference>
<dbReference type="Proteomes" id="UP000467236">
    <property type="component" value="Chromosome"/>
</dbReference>
<dbReference type="AlphaFoldDB" id="A0A7I7MV13"/>
<proteinExistence type="predicted"/>
<dbReference type="SUPFAM" id="SSF159245">
    <property type="entry name" value="AttH-like"/>
    <property type="match status" value="1"/>
</dbReference>
<gene>
    <name evidence="1" type="ORF">MSHI_29450</name>
</gene>
<protein>
    <submittedName>
        <fullName evidence="1">Uncharacterized protein</fullName>
    </submittedName>
</protein>
<sequence>MHDELRSAAAPRWRGTAGRLEVWYATLSDPLTHAGLWVHCETVAPVAASGTPYAHGWVTWFPAPSTDGPPRTERFGPEPVRPATGDAWFDAAGVRAAPAELTGRARSLGWRLSWRDAGPPLWTFPRVAWERELLPGAQVVLAPTADFTGALTVDGASHAIDGWRGGVAHIYGHGNANRWGWIHADLGDGAVVEAVTAVSHKPGLRRLAPMAFVRLRLDGKDWPASPLPSLRLRTTLGLPHWQLEGRIGGRQLLIRVDQPPQRCVSLQYTDPDGGQAVCTNTEQADIHVELGDRRWSVLGSGHAEVGLRGDQAPAVNERTPR</sequence>
<dbReference type="KEGG" id="mshj:MSHI_29450"/>
<reference evidence="1 2" key="1">
    <citation type="journal article" date="2019" name="Emerg. Microbes Infect.">
        <title>Comprehensive subspecies identification of 175 nontuberculous mycobacteria species based on 7547 genomic profiles.</title>
        <authorList>
            <person name="Matsumoto Y."/>
            <person name="Kinjo T."/>
            <person name="Motooka D."/>
            <person name="Nabeya D."/>
            <person name="Jung N."/>
            <person name="Uechi K."/>
            <person name="Horii T."/>
            <person name="Iida T."/>
            <person name="Fujita J."/>
            <person name="Nakamura S."/>
        </authorList>
    </citation>
    <scope>NUCLEOTIDE SEQUENCE [LARGE SCALE GENOMIC DNA]</scope>
    <source>
        <strain evidence="1 2">JCM 14233</strain>
    </source>
</reference>
<dbReference type="EMBL" id="AP022575">
    <property type="protein sequence ID" value="BBX75039.1"/>
    <property type="molecule type" value="Genomic_DNA"/>
</dbReference>